<dbReference type="InterPro" id="IPR007621">
    <property type="entry name" value="TPM_dom"/>
</dbReference>
<protein>
    <recommendedName>
        <fullName evidence="1">TPM domain-containing protein</fullName>
    </recommendedName>
</protein>
<dbReference type="Gene3D" id="3.10.310.50">
    <property type="match status" value="1"/>
</dbReference>
<evidence type="ECO:0000313" key="3">
    <source>
        <dbReference type="Proteomes" id="UP000260665"/>
    </source>
</evidence>
<dbReference type="Pfam" id="PF04536">
    <property type="entry name" value="TPM_phosphatase"/>
    <property type="match status" value="1"/>
</dbReference>
<dbReference type="AlphaFoldDB" id="A0A3E1RD04"/>
<dbReference type="OrthoDB" id="5683663at2"/>
<dbReference type="PANTHER" id="PTHR30373:SF8">
    <property type="entry name" value="BLL7265 PROTEIN"/>
    <property type="match status" value="1"/>
</dbReference>
<dbReference type="EMBL" id="QFZK01000005">
    <property type="protein sequence ID" value="RFO96912.1"/>
    <property type="molecule type" value="Genomic_DNA"/>
</dbReference>
<reference evidence="2 3" key="1">
    <citation type="submission" date="2018-05" db="EMBL/GenBank/DDBJ databases">
        <title>Rhodoferax soyangensis sp.nov., isolated from an oligotrophic freshwater lake.</title>
        <authorList>
            <person name="Park M."/>
        </authorList>
    </citation>
    <scope>NUCLEOTIDE SEQUENCE [LARGE SCALE GENOMIC DNA]</scope>
    <source>
        <strain evidence="2 3">IMCC26218</strain>
    </source>
</reference>
<dbReference type="Proteomes" id="UP000260665">
    <property type="component" value="Unassembled WGS sequence"/>
</dbReference>
<proteinExistence type="predicted"/>
<sequence>MDLRRILRHLLFTKGRLHRAFSASTLAAIEQAIHASEQQHAGEICFAVEGALDGLPLFKGQTARGRALEVFAQLRVWDTEHNNGVLIYVLLADHAVEIVADRGIHARAGAQTWSAICQQMEGSFSKSYFESAVLNGIQDISSTLAGHFPKQGATANELPDAPVLLN</sequence>
<evidence type="ECO:0000259" key="1">
    <source>
        <dbReference type="Pfam" id="PF04536"/>
    </source>
</evidence>
<evidence type="ECO:0000313" key="2">
    <source>
        <dbReference type="EMBL" id="RFO96912.1"/>
    </source>
</evidence>
<dbReference type="PANTHER" id="PTHR30373">
    <property type="entry name" value="UPF0603 PROTEIN YGCG"/>
    <property type="match status" value="1"/>
</dbReference>
<keyword evidence="3" id="KW-1185">Reference proteome</keyword>
<accession>A0A3E1RD04</accession>
<dbReference type="RefSeq" id="WP_117176851.1">
    <property type="nucleotide sequence ID" value="NZ_QFZK01000005.1"/>
</dbReference>
<gene>
    <name evidence="2" type="ORF">DIC66_10470</name>
</gene>
<organism evidence="2 3">
    <name type="scientific">Rhodoferax lacus</name>
    <dbReference type="NCBI Taxonomy" id="2184758"/>
    <lineage>
        <taxon>Bacteria</taxon>
        <taxon>Pseudomonadati</taxon>
        <taxon>Pseudomonadota</taxon>
        <taxon>Betaproteobacteria</taxon>
        <taxon>Burkholderiales</taxon>
        <taxon>Comamonadaceae</taxon>
        <taxon>Rhodoferax</taxon>
    </lineage>
</organism>
<feature type="domain" description="TPM" evidence="1">
    <location>
        <begin position="20"/>
        <end position="141"/>
    </location>
</feature>
<name>A0A3E1RD04_9BURK</name>
<comment type="caution">
    <text evidence="2">The sequence shown here is derived from an EMBL/GenBank/DDBJ whole genome shotgun (WGS) entry which is preliminary data.</text>
</comment>